<feature type="non-terminal residue" evidence="7">
    <location>
        <position position="200"/>
    </location>
</feature>
<dbReference type="PANTHER" id="PTHR14952:SF14">
    <property type="entry name" value="ROPPORIN-1-LIKE PROTEIN"/>
    <property type="match status" value="1"/>
</dbReference>
<dbReference type="GO" id="GO:0031514">
    <property type="term" value="C:motile cilium"/>
    <property type="evidence" value="ECO:0007669"/>
    <property type="project" value="UniProtKB-SubCell"/>
</dbReference>
<dbReference type="FunFam" id="1.20.890.10:FF:000004">
    <property type="entry name" value="ropporin-1-like protein isoform X2"/>
    <property type="match status" value="1"/>
</dbReference>
<keyword evidence="2" id="KW-0282">Flagellum</keyword>
<keyword evidence="8" id="KW-1185">Reference proteome</keyword>
<keyword evidence="4" id="KW-0966">Cell projection</keyword>
<sequence length="200" mass="22192">MPLPETMFCAQQIKIPPELPDILKQFTKAAIRTQPRDVLQWAAAYFSALSKGEPLPVKERIEMPLATEKTDAGLTPGLLKILHKQLSPKGTVNVAELKEKWKHLGLPEEQLKAILQLGDFGEEVEWMKVLALGCSLLGGVRSQQKPSSMKHACEILTKDPEGGAARVPFETFSFLYSYLAGIDGEIPGEETEAFLHRIKE</sequence>
<name>A0A7L2HIB1_SAGSE</name>
<evidence type="ECO:0000313" key="7">
    <source>
        <dbReference type="EMBL" id="NXQ98331.1"/>
    </source>
</evidence>
<accession>A0A7L2HIB1</accession>
<evidence type="ECO:0000256" key="1">
    <source>
        <dbReference type="ARBA" id="ARBA00004230"/>
    </source>
</evidence>
<dbReference type="PANTHER" id="PTHR14952">
    <property type="entry name" value="ROPPORIN-1-LIKE PROTEIN"/>
    <property type="match status" value="1"/>
</dbReference>
<protein>
    <recommendedName>
        <fullName evidence="6">Ropporin-1-like protein</fullName>
    </recommendedName>
</protein>
<evidence type="ECO:0000256" key="5">
    <source>
        <dbReference type="ARBA" id="ARBA00035651"/>
    </source>
</evidence>
<evidence type="ECO:0000256" key="3">
    <source>
        <dbReference type="ARBA" id="ARBA00023069"/>
    </source>
</evidence>
<reference evidence="7 8" key="1">
    <citation type="submission" date="2019-09" db="EMBL/GenBank/DDBJ databases">
        <title>Bird 10,000 Genomes (B10K) Project - Family phase.</title>
        <authorList>
            <person name="Zhang G."/>
        </authorList>
    </citation>
    <scope>NUCLEOTIDE SEQUENCE [LARGE SCALE GENOMIC DNA]</scope>
    <source>
        <strain evidence="7">B10K-DU-011-38</strain>
        <tissue evidence="7">Muscle</tissue>
    </source>
</reference>
<organism evidence="7 8">
    <name type="scientific">Sagittarius serpentarius</name>
    <name type="common">Secretary bird</name>
    <dbReference type="NCBI Taxonomy" id="56258"/>
    <lineage>
        <taxon>Eukaryota</taxon>
        <taxon>Metazoa</taxon>
        <taxon>Chordata</taxon>
        <taxon>Craniata</taxon>
        <taxon>Vertebrata</taxon>
        <taxon>Euteleostomi</taxon>
        <taxon>Archelosauria</taxon>
        <taxon>Archosauria</taxon>
        <taxon>Dinosauria</taxon>
        <taxon>Saurischia</taxon>
        <taxon>Theropoda</taxon>
        <taxon>Coelurosauria</taxon>
        <taxon>Aves</taxon>
        <taxon>Neognathae</taxon>
        <taxon>Neoaves</taxon>
        <taxon>Telluraves</taxon>
        <taxon>Accipitrimorphae</taxon>
        <taxon>Accipitriformes</taxon>
        <taxon>Sagittariidae</taxon>
        <taxon>Sagittarius</taxon>
    </lineage>
</organism>
<evidence type="ECO:0000256" key="4">
    <source>
        <dbReference type="ARBA" id="ARBA00023273"/>
    </source>
</evidence>
<evidence type="ECO:0000256" key="6">
    <source>
        <dbReference type="ARBA" id="ARBA00040933"/>
    </source>
</evidence>
<dbReference type="EMBL" id="VWYJ01014980">
    <property type="protein sequence ID" value="NXQ98331.1"/>
    <property type="molecule type" value="Genomic_DNA"/>
</dbReference>
<keyword evidence="3" id="KW-0969">Cilium</keyword>
<comment type="subcellular location">
    <subcellularLocation>
        <location evidence="1">Cell projection</location>
        <location evidence="1">Cilium</location>
        <location evidence="1">Flagellum</location>
    </subcellularLocation>
</comment>
<dbReference type="Gene3D" id="1.20.890.10">
    <property type="entry name" value="cAMP-dependent protein kinase regulatory subunit, dimerization-anchoring domain"/>
    <property type="match status" value="1"/>
</dbReference>
<evidence type="ECO:0000256" key="2">
    <source>
        <dbReference type="ARBA" id="ARBA00022846"/>
    </source>
</evidence>
<proteinExistence type="inferred from homology"/>
<comment type="caution">
    <text evidence="7">The sequence shown here is derived from an EMBL/GenBank/DDBJ whole genome shotgun (WGS) entry which is preliminary data.</text>
</comment>
<evidence type="ECO:0000313" key="8">
    <source>
        <dbReference type="Proteomes" id="UP000539599"/>
    </source>
</evidence>
<dbReference type="Proteomes" id="UP000539599">
    <property type="component" value="Unassembled WGS sequence"/>
</dbReference>
<dbReference type="AlphaFoldDB" id="A0A7L2HIB1"/>
<dbReference type="CDD" id="cd23019">
    <property type="entry name" value="DD_ROP"/>
    <property type="match status" value="1"/>
</dbReference>
<feature type="non-terminal residue" evidence="7">
    <location>
        <position position="1"/>
    </location>
</feature>
<comment type="similarity">
    <text evidence="5">Belongs to the ropporin family.</text>
</comment>
<dbReference type="InterPro" id="IPR047844">
    <property type="entry name" value="ROP_DD"/>
</dbReference>
<dbReference type="SUPFAM" id="SSF47391">
    <property type="entry name" value="Dimerization-anchoring domain of cAMP-dependent PK regulatory subunit"/>
    <property type="match status" value="1"/>
</dbReference>
<gene>
    <name evidence="7" type="primary">Ropn1l</name>
    <name evidence="7" type="ORF">SAGSER_R13493</name>
</gene>